<reference evidence="1" key="2">
    <citation type="journal article" date="2015" name="Fish Shellfish Immunol.">
        <title>Early steps in the European eel (Anguilla anguilla)-Vibrio vulnificus interaction in the gills: Role of the RtxA13 toxin.</title>
        <authorList>
            <person name="Callol A."/>
            <person name="Pajuelo D."/>
            <person name="Ebbesson L."/>
            <person name="Teles M."/>
            <person name="MacKenzie S."/>
            <person name="Amaro C."/>
        </authorList>
    </citation>
    <scope>NUCLEOTIDE SEQUENCE</scope>
</reference>
<protein>
    <submittedName>
        <fullName evidence="1">Uncharacterized protein</fullName>
    </submittedName>
</protein>
<evidence type="ECO:0000313" key="1">
    <source>
        <dbReference type="EMBL" id="JAH05782.1"/>
    </source>
</evidence>
<name>A0A0E9PND7_ANGAN</name>
<dbReference type="EMBL" id="GBXM01102795">
    <property type="protein sequence ID" value="JAH05782.1"/>
    <property type="molecule type" value="Transcribed_RNA"/>
</dbReference>
<reference evidence="1" key="1">
    <citation type="submission" date="2014-11" db="EMBL/GenBank/DDBJ databases">
        <authorList>
            <person name="Amaro Gonzalez C."/>
        </authorList>
    </citation>
    <scope>NUCLEOTIDE SEQUENCE</scope>
</reference>
<proteinExistence type="predicted"/>
<organism evidence="1">
    <name type="scientific">Anguilla anguilla</name>
    <name type="common">European freshwater eel</name>
    <name type="synonym">Muraena anguilla</name>
    <dbReference type="NCBI Taxonomy" id="7936"/>
    <lineage>
        <taxon>Eukaryota</taxon>
        <taxon>Metazoa</taxon>
        <taxon>Chordata</taxon>
        <taxon>Craniata</taxon>
        <taxon>Vertebrata</taxon>
        <taxon>Euteleostomi</taxon>
        <taxon>Actinopterygii</taxon>
        <taxon>Neopterygii</taxon>
        <taxon>Teleostei</taxon>
        <taxon>Anguilliformes</taxon>
        <taxon>Anguillidae</taxon>
        <taxon>Anguilla</taxon>
    </lineage>
</organism>
<dbReference type="AlphaFoldDB" id="A0A0E9PND7"/>
<accession>A0A0E9PND7</accession>
<sequence>MLTSAKSTHPSITYTRLSRAESRGVLEPIPACIGRKAGIYPGQVANPSQLYPHLEMHRFWKKFPTSLSN</sequence>